<sequence length="132" mass="14651">MSFILRRTILPLSRRTFSTTTTRPSFAKMTIVGRLADRPELQATSTSTELLRYVVATNSGPKDNQKSSFFRVTSFAPEGAQRDFIAGLEKGTLVYVEGNASMDTYADAEGKNRTALNLVQTRIDVLSPKKQQ</sequence>
<dbReference type="GO" id="GO:0042645">
    <property type="term" value="C:mitochondrial nucleoid"/>
    <property type="evidence" value="ECO:0007669"/>
    <property type="project" value="TreeGrafter"/>
</dbReference>
<accession>A0A9P8CEI3</accession>
<evidence type="ECO:0000313" key="4">
    <source>
        <dbReference type="Proteomes" id="UP000887226"/>
    </source>
</evidence>
<dbReference type="Pfam" id="PF00436">
    <property type="entry name" value="SSB"/>
    <property type="match status" value="1"/>
</dbReference>
<dbReference type="GO" id="GO:0006264">
    <property type="term" value="P:mitochondrial DNA replication"/>
    <property type="evidence" value="ECO:0007669"/>
    <property type="project" value="TreeGrafter"/>
</dbReference>
<keyword evidence="1 2" id="KW-0238">DNA-binding</keyword>
<dbReference type="PANTHER" id="PTHR10302:SF0">
    <property type="entry name" value="SINGLE-STRANDED DNA-BINDING PROTEIN, MITOCHONDRIAL"/>
    <property type="match status" value="1"/>
</dbReference>
<dbReference type="EMBL" id="MU254083">
    <property type="protein sequence ID" value="KAG9242341.1"/>
    <property type="molecule type" value="Genomic_DNA"/>
</dbReference>
<protein>
    <recommendedName>
        <fullName evidence="2">Single-stranded DNA-binding protein</fullName>
    </recommendedName>
</protein>
<dbReference type="AlphaFoldDB" id="A0A9P8CEI3"/>
<evidence type="ECO:0000256" key="2">
    <source>
        <dbReference type="PIRNR" id="PIRNR002070"/>
    </source>
</evidence>
<dbReference type="Proteomes" id="UP000887226">
    <property type="component" value="Unassembled WGS sequence"/>
</dbReference>
<keyword evidence="2" id="KW-0496">Mitochondrion</keyword>
<dbReference type="PANTHER" id="PTHR10302">
    <property type="entry name" value="SINGLE-STRANDED DNA-BINDING PROTEIN"/>
    <property type="match status" value="1"/>
</dbReference>
<dbReference type="InterPro" id="IPR011344">
    <property type="entry name" value="ssDNA-bd"/>
</dbReference>
<dbReference type="OrthoDB" id="1078367at2759"/>
<evidence type="ECO:0000256" key="1">
    <source>
        <dbReference type="ARBA" id="ARBA00023125"/>
    </source>
</evidence>
<dbReference type="InterPro" id="IPR000424">
    <property type="entry name" value="Primosome_PriB/ssb"/>
</dbReference>
<name>A0A9P8CEI3_9HELO</name>
<comment type="caution">
    <text evidence="3">The sequence shown here is derived from an EMBL/GenBank/DDBJ whole genome shotgun (WGS) entry which is preliminary data.</text>
</comment>
<gene>
    <name evidence="3" type="ORF">BJ878DRAFT_516020</name>
</gene>
<dbReference type="InterPro" id="IPR012340">
    <property type="entry name" value="NA-bd_OB-fold"/>
</dbReference>
<reference evidence="3" key="1">
    <citation type="journal article" date="2021" name="IMA Fungus">
        <title>Genomic characterization of three marine fungi, including Emericellopsis atlantica sp. nov. with signatures of a generalist lifestyle and marine biomass degradation.</title>
        <authorList>
            <person name="Hagestad O.C."/>
            <person name="Hou L."/>
            <person name="Andersen J.H."/>
            <person name="Hansen E.H."/>
            <person name="Altermark B."/>
            <person name="Li C."/>
            <person name="Kuhnert E."/>
            <person name="Cox R.J."/>
            <person name="Crous P.W."/>
            <person name="Spatafora J.W."/>
            <person name="Lail K."/>
            <person name="Amirebrahimi M."/>
            <person name="Lipzen A."/>
            <person name="Pangilinan J."/>
            <person name="Andreopoulos W."/>
            <person name="Hayes R.D."/>
            <person name="Ng V."/>
            <person name="Grigoriev I.V."/>
            <person name="Jackson S.A."/>
            <person name="Sutton T.D.S."/>
            <person name="Dobson A.D.W."/>
            <person name="Rama T."/>
        </authorList>
    </citation>
    <scope>NUCLEOTIDE SEQUENCE</scope>
    <source>
        <strain evidence="3">TRa3180A</strain>
    </source>
</reference>
<organism evidence="3 4">
    <name type="scientific">Calycina marina</name>
    <dbReference type="NCBI Taxonomy" id="1763456"/>
    <lineage>
        <taxon>Eukaryota</taxon>
        <taxon>Fungi</taxon>
        <taxon>Dikarya</taxon>
        <taxon>Ascomycota</taxon>
        <taxon>Pezizomycotina</taxon>
        <taxon>Leotiomycetes</taxon>
        <taxon>Helotiales</taxon>
        <taxon>Pezizellaceae</taxon>
        <taxon>Calycina</taxon>
    </lineage>
</organism>
<dbReference type="GO" id="GO:0003697">
    <property type="term" value="F:single-stranded DNA binding"/>
    <property type="evidence" value="ECO:0007669"/>
    <property type="project" value="InterPro"/>
</dbReference>
<dbReference type="PROSITE" id="PS50935">
    <property type="entry name" value="SSB"/>
    <property type="match status" value="1"/>
</dbReference>
<proteinExistence type="predicted"/>
<keyword evidence="4" id="KW-1185">Reference proteome</keyword>
<comment type="subcellular location">
    <subcellularLocation>
        <location evidence="2">Mitochondrion</location>
    </subcellularLocation>
</comment>
<dbReference type="SUPFAM" id="SSF50249">
    <property type="entry name" value="Nucleic acid-binding proteins"/>
    <property type="match status" value="1"/>
</dbReference>
<dbReference type="Gene3D" id="2.40.50.140">
    <property type="entry name" value="Nucleic acid-binding proteins"/>
    <property type="match status" value="1"/>
</dbReference>
<dbReference type="CDD" id="cd04496">
    <property type="entry name" value="SSB_OBF"/>
    <property type="match status" value="1"/>
</dbReference>
<dbReference type="PIRSF" id="PIRSF002070">
    <property type="entry name" value="SSB"/>
    <property type="match status" value="1"/>
</dbReference>
<evidence type="ECO:0000313" key="3">
    <source>
        <dbReference type="EMBL" id="KAG9242341.1"/>
    </source>
</evidence>